<dbReference type="KEGG" id="aqu:100642111"/>
<evidence type="ECO:0000259" key="4">
    <source>
        <dbReference type="PROSITE" id="PS51729"/>
    </source>
</evidence>
<dbReference type="InterPro" id="IPR016181">
    <property type="entry name" value="Acyl_CoA_acyltransferase"/>
</dbReference>
<accession>A0A1X7TKR6</accession>
<sequence length="94" mass="10499">MAGVQATHSPSLRKFSIVIDEEEAVLLYRDEGGNTWDAYHTEVPPSQRGKGLGAVLAQALFAHVSNNNLRIRVSCTYLQHYVTKHPELNKYCVS</sequence>
<keyword evidence="6" id="KW-1185">Reference proteome</keyword>
<evidence type="ECO:0000256" key="2">
    <source>
        <dbReference type="ARBA" id="ARBA00020243"/>
    </source>
</evidence>
<dbReference type="Proteomes" id="UP000007879">
    <property type="component" value="Unassembled WGS sequence"/>
</dbReference>
<dbReference type="SUPFAM" id="SSF55729">
    <property type="entry name" value="Acyl-CoA N-acyltransferases (Nat)"/>
    <property type="match status" value="1"/>
</dbReference>
<dbReference type="PROSITE" id="PS51729">
    <property type="entry name" value="GNAT_YJDJ"/>
    <property type="match status" value="1"/>
</dbReference>
<comment type="similarity">
    <text evidence="1">Belongs to the NATD1 family.</text>
</comment>
<evidence type="ECO:0000256" key="3">
    <source>
        <dbReference type="ARBA" id="ARBA00031876"/>
    </source>
</evidence>
<reference evidence="6" key="1">
    <citation type="journal article" date="2010" name="Nature">
        <title>The Amphimedon queenslandica genome and the evolution of animal complexity.</title>
        <authorList>
            <person name="Srivastava M."/>
            <person name="Simakov O."/>
            <person name="Chapman J."/>
            <person name="Fahey B."/>
            <person name="Gauthier M.E."/>
            <person name="Mitros T."/>
            <person name="Richards G.S."/>
            <person name="Conaco C."/>
            <person name="Dacre M."/>
            <person name="Hellsten U."/>
            <person name="Larroux C."/>
            <person name="Putnam N.H."/>
            <person name="Stanke M."/>
            <person name="Adamska M."/>
            <person name="Darling A."/>
            <person name="Degnan S.M."/>
            <person name="Oakley T.H."/>
            <person name="Plachetzki D.C."/>
            <person name="Zhai Y."/>
            <person name="Adamski M."/>
            <person name="Calcino A."/>
            <person name="Cummins S.F."/>
            <person name="Goodstein D.M."/>
            <person name="Harris C."/>
            <person name="Jackson D.J."/>
            <person name="Leys S.P."/>
            <person name="Shu S."/>
            <person name="Woodcroft B.J."/>
            <person name="Vervoort M."/>
            <person name="Kosik K.S."/>
            <person name="Manning G."/>
            <person name="Degnan B.M."/>
            <person name="Rokhsar D.S."/>
        </authorList>
    </citation>
    <scope>NUCLEOTIDE SEQUENCE [LARGE SCALE GENOMIC DNA]</scope>
</reference>
<feature type="domain" description="N-acetyltransferase" evidence="4">
    <location>
        <begin position="7"/>
        <end position="93"/>
    </location>
</feature>
<dbReference type="OrthoDB" id="74247at2759"/>
<dbReference type="Gene3D" id="3.40.630.30">
    <property type="match status" value="1"/>
</dbReference>
<dbReference type="InParanoid" id="A0A1X7TKR6"/>
<reference evidence="5" key="2">
    <citation type="submission" date="2017-05" db="UniProtKB">
        <authorList>
            <consortium name="EnsemblMetazoa"/>
        </authorList>
    </citation>
    <scope>IDENTIFICATION</scope>
</reference>
<evidence type="ECO:0000256" key="1">
    <source>
        <dbReference type="ARBA" id="ARBA00006233"/>
    </source>
</evidence>
<protein>
    <recommendedName>
        <fullName evidence="2">Protein NATD1</fullName>
    </recommendedName>
    <alternativeName>
        <fullName evidence="3">N-acetyltransferase domain-containing protein 1</fullName>
    </alternativeName>
</protein>
<name>A0A1X7TKR6_AMPQE</name>
<dbReference type="PANTHER" id="PTHR31435:SF9">
    <property type="entry name" value="PROTEIN NATD1"/>
    <property type="match status" value="1"/>
</dbReference>
<dbReference type="InterPro" id="IPR045057">
    <property type="entry name" value="Gcn5-rel_NAT"/>
</dbReference>
<dbReference type="EnsemblMetazoa" id="XM_003390261.3">
    <property type="protein sequence ID" value="XP_003390309.1"/>
    <property type="gene ID" value="LOC100642111"/>
</dbReference>
<dbReference type="AlphaFoldDB" id="A0A1X7TKR6"/>
<dbReference type="Pfam" id="PF14542">
    <property type="entry name" value="Acetyltransf_CG"/>
    <property type="match status" value="1"/>
</dbReference>
<evidence type="ECO:0000313" key="5">
    <source>
        <dbReference type="EnsemblMetazoa" id="Aqu2.1.15475_001"/>
    </source>
</evidence>
<dbReference type="PANTHER" id="PTHR31435">
    <property type="entry name" value="PROTEIN NATD1"/>
    <property type="match status" value="1"/>
</dbReference>
<proteinExistence type="inferred from homology"/>
<dbReference type="EnsemblMetazoa" id="Aqu2.1.15475_001">
    <property type="protein sequence ID" value="Aqu2.1.15475_001"/>
    <property type="gene ID" value="Aqu2.1.15475"/>
</dbReference>
<organism evidence="5">
    <name type="scientific">Amphimedon queenslandica</name>
    <name type="common">Sponge</name>
    <dbReference type="NCBI Taxonomy" id="400682"/>
    <lineage>
        <taxon>Eukaryota</taxon>
        <taxon>Metazoa</taxon>
        <taxon>Porifera</taxon>
        <taxon>Demospongiae</taxon>
        <taxon>Heteroscleromorpha</taxon>
        <taxon>Haplosclerida</taxon>
        <taxon>Niphatidae</taxon>
        <taxon>Amphimedon</taxon>
    </lineage>
</organism>
<dbReference type="InterPro" id="IPR031165">
    <property type="entry name" value="GNAT_YJDJ"/>
</dbReference>
<gene>
    <name evidence="5" type="primary">100642111</name>
</gene>
<evidence type="ECO:0000313" key="6">
    <source>
        <dbReference type="Proteomes" id="UP000007879"/>
    </source>
</evidence>